<dbReference type="AlphaFoldDB" id="A0A4S8LIE4"/>
<accession>A0A4S8LIE4</accession>
<reference evidence="2 3" key="1">
    <citation type="journal article" date="2019" name="Nat. Ecol. Evol.">
        <title>Megaphylogeny resolves global patterns of mushroom evolution.</title>
        <authorList>
            <person name="Varga T."/>
            <person name="Krizsan K."/>
            <person name="Foldi C."/>
            <person name="Dima B."/>
            <person name="Sanchez-Garcia M."/>
            <person name="Sanchez-Ramirez S."/>
            <person name="Szollosi G.J."/>
            <person name="Szarkandi J.G."/>
            <person name="Papp V."/>
            <person name="Albert L."/>
            <person name="Andreopoulos W."/>
            <person name="Angelini C."/>
            <person name="Antonin V."/>
            <person name="Barry K.W."/>
            <person name="Bougher N.L."/>
            <person name="Buchanan P."/>
            <person name="Buyck B."/>
            <person name="Bense V."/>
            <person name="Catcheside P."/>
            <person name="Chovatia M."/>
            <person name="Cooper J."/>
            <person name="Damon W."/>
            <person name="Desjardin D."/>
            <person name="Finy P."/>
            <person name="Geml J."/>
            <person name="Haridas S."/>
            <person name="Hughes K."/>
            <person name="Justo A."/>
            <person name="Karasinski D."/>
            <person name="Kautmanova I."/>
            <person name="Kiss B."/>
            <person name="Kocsube S."/>
            <person name="Kotiranta H."/>
            <person name="LaButti K.M."/>
            <person name="Lechner B.E."/>
            <person name="Liimatainen K."/>
            <person name="Lipzen A."/>
            <person name="Lukacs Z."/>
            <person name="Mihaltcheva S."/>
            <person name="Morgado L.N."/>
            <person name="Niskanen T."/>
            <person name="Noordeloos M.E."/>
            <person name="Ohm R.A."/>
            <person name="Ortiz-Santana B."/>
            <person name="Ovrebo C."/>
            <person name="Racz N."/>
            <person name="Riley R."/>
            <person name="Savchenko A."/>
            <person name="Shiryaev A."/>
            <person name="Soop K."/>
            <person name="Spirin V."/>
            <person name="Szebenyi C."/>
            <person name="Tomsovsky M."/>
            <person name="Tulloss R.E."/>
            <person name="Uehling J."/>
            <person name="Grigoriev I.V."/>
            <person name="Vagvolgyi C."/>
            <person name="Papp T."/>
            <person name="Martin F.M."/>
            <person name="Miettinen O."/>
            <person name="Hibbett D.S."/>
            <person name="Nagy L.G."/>
        </authorList>
    </citation>
    <scope>NUCLEOTIDE SEQUENCE [LARGE SCALE GENOMIC DNA]</scope>
    <source>
        <strain evidence="2 3">CBS 962.96</strain>
    </source>
</reference>
<dbReference type="EMBL" id="ML179391">
    <property type="protein sequence ID" value="THU88867.1"/>
    <property type="molecule type" value="Genomic_DNA"/>
</dbReference>
<keyword evidence="3" id="KW-1185">Reference proteome</keyword>
<protein>
    <submittedName>
        <fullName evidence="2">Uncharacterized protein</fullName>
    </submittedName>
</protein>
<evidence type="ECO:0000313" key="3">
    <source>
        <dbReference type="Proteomes" id="UP000297245"/>
    </source>
</evidence>
<dbReference type="Proteomes" id="UP000297245">
    <property type="component" value="Unassembled WGS sequence"/>
</dbReference>
<evidence type="ECO:0000256" key="1">
    <source>
        <dbReference type="SAM" id="MobiDB-lite"/>
    </source>
</evidence>
<feature type="region of interest" description="Disordered" evidence="1">
    <location>
        <begin position="37"/>
        <end position="77"/>
    </location>
</feature>
<sequence>MPRNEAHPDGSLQMQINRVMLSVMQITDRLTDYNQDLEPGQVEDTQNFDLRATPDYNTNSDFGEYPENSDQEIGGSRRHRRFPRHGVHSSVLNRVVSLRPPAARLPGYRVVFQRLGSARLGSARAGLVTLWLAQPN</sequence>
<organism evidence="2 3">
    <name type="scientific">Dendrothele bispora (strain CBS 962.96)</name>
    <dbReference type="NCBI Taxonomy" id="1314807"/>
    <lineage>
        <taxon>Eukaryota</taxon>
        <taxon>Fungi</taxon>
        <taxon>Dikarya</taxon>
        <taxon>Basidiomycota</taxon>
        <taxon>Agaricomycotina</taxon>
        <taxon>Agaricomycetes</taxon>
        <taxon>Agaricomycetidae</taxon>
        <taxon>Agaricales</taxon>
        <taxon>Agaricales incertae sedis</taxon>
        <taxon>Dendrothele</taxon>
    </lineage>
</organism>
<proteinExistence type="predicted"/>
<gene>
    <name evidence="2" type="ORF">K435DRAFT_865856</name>
</gene>
<evidence type="ECO:0000313" key="2">
    <source>
        <dbReference type="EMBL" id="THU88867.1"/>
    </source>
</evidence>
<name>A0A4S8LIE4_DENBC</name>